<dbReference type="InterPro" id="IPR005320">
    <property type="entry name" value="Peptidase_S51"/>
</dbReference>
<dbReference type="Gene3D" id="3.40.50.880">
    <property type="match status" value="1"/>
</dbReference>
<sequence>MLGTLILTSRGLSDVFVRDLVRTRVDFPARVSVAMITTAAQEKEKSPYARSDRRRLDEMGFSRIDFFDVEKEVASGLRRYDIIYVSGGNTFYLLHHLRRSGADAVLKDMLENRPVLYIGVSAGSIVVGKSIASSADENLVGLQDLTGLQLLEEVIIPHFGDHKKAIYERMIARGYRAVCLRDGQALIVEHGGQIIIG</sequence>
<keyword evidence="3" id="KW-0378">Hydrolase</keyword>
<dbReference type="SUPFAM" id="SSF52317">
    <property type="entry name" value="Class I glutamine amidotransferase-like"/>
    <property type="match status" value="1"/>
</dbReference>
<dbReference type="GO" id="GO:0008236">
    <property type="term" value="F:serine-type peptidase activity"/>
    <property type="evidence" value="ECO:0007669"/>
    <property type="project" value="UniProtKB-KW"/>
</dbReference>
<dbReference type="GO" id="GO:0006508">
    <property type="term" value="P:proteolysis"/>
    <property type="evidence" value="ECO:0007669"/>
    <property type="project" value="UniProtKB-KW"/>
</dbReference>
<reference evidence="5" key="1">
    <citation type="submission" date="2020-07" db="EMBL/GenBank/DDBJ databases">
        <title>Huge and variable diversity of episymbiotic CPR bacteria and DPANN archaea in groundwater ecosystems.</title>
        <authorList>
            <person name="He C.Y."/>
            <person name="Keren R."/>
            <person name="Whittaker M."/>
            <person name="Farag I.F."/>
            <person name="Doudna J."/>
            <person name="Cate J.H.D."/>
            <person name="Banfield J.F."/>
        </authorList>
    </citation>
    <scope>NUCLEOTIDE SEQUENCE</scope>
    <source>
        <strain evidence="5">NC_groundwater_973_Pr1_S-0.2um_54_13</strain>
    </source>
</reference>
<keyword evidence="2" id="KW-0645">Protease</keyword>
<dbReference type="PANTHER" id="PTHR20842:SF0">
    <property type="entry name" value="ALPHA-ASPARTYL DIPEPTIDASE"/>
    <property type="match status" value="1"/>
</dbReference>
<name>A0A932QY83_9BACT</name>
<dbReference type="EMBL" id="JACQCR010000033">
    <property type="protein sequence ID" value="MBI3630992.1"/>
    <property type="molecule type" value="Genomic_DNA"/>
</dbReference>
<evidence type="ECO:0000256" key="1">
    <source>
        <dbReference type="ARBA" id="ARBA00006534"/>
    </source>
</evidence>
<accession>A0A932QY83</accession>
<protein>
    <submittedName>
        <fullName evidence="5">Type 1 glutamine amidotransferase-like domain-containing protein</fullName>
    </submittedName>
</protein>
<keyword evidence="5" id="KW-0315">Glutamine amidotransferase</keyword>
<dbReference type="InterPro" id="IPR029062">
    <property type="entry name" value="Class_I_gatase-like"/>
</dbReference>
<evidence type="ECO:0000313" key="6">
    <source>
        <dbReference type="Proteomes" id="UP000753196"/>
    </source>
</evidence>
<proteinExistence type="inferred from homology"/>
<evidence type="ECO:0000256" key="4">
    <source>
        <dbReference type="ARBA" id="ARBA00022825"/>
    </source>
</evidence>
<evidence type="ECO:0000256" key="3">
    <source>
        <dbReference type="ARBA" id="ARBA00022801"/>
    </source>
</evidence>
<dbReference type="Proteomes" id="UP000753196">
    <property type="component" value="Unassembled WGS sequence"/>
</dbReference>
<dbReference type="Pfam" id="PF03575">
    <property type="entry name" value="Peptidase_S51"/>
    <property type="match status" value="1"/>
</dbReference>
<evidence type="ECO:0000256" key="2">
    <source>
        <dbReference type="ARBA" id="ARBA00022670"/>
    </source>
</evidence>
<comment type="similarity">
    <text evidence="1">Belongs to the peptidase S51 family.</text>
</comment>
<keyword evidence="4" id="KW-0720">Serine protease</keyword>
<evidence type="ECO:0000313" key="5">
    <source>
        <dbReference type="EMBL" id="MBI3630992.1"/>
    </source>
</evidence>
<gene>
    <name evidence="5" type="ORF">HY221_01510</name>
</gene>
<dbReference type="PANTHER" id="PTHR20842">
    <property type="entry name" value="PROTEASE S51 ALPHA-ASPARTYL DIPEPTIDASE"/>
    <property type="match status" value="1"/>
</dbReference>
<dbReference type="AlphaFoldDB" id="A0A932QY83"/>
<organism evidence="5 6">
    <name type="scientific">Candidatus Sungiibacteriota bacterium</name>
    <dbReference type="NCBI Taxonomy" id="2750080"/>
    <lineage>
        <taxon>Bacteria</taxon>
        <taxon>Candidatus Sungiibacteriota</taxon>
    </lineage>
</organism>
<comment type="caution">
    <text evidence="5">The sequence shown here is derived from an EMBL/GenBank/DDBJ whole genome shotgun (WGS) entry which is preliminary data.</text>
</comment>